<dbReference type="PANTHER" id="PTHR12757:SF1">
    <property type="entry name" value="PROTEIN SALIVARY GLANDS MARRED"/>
    <property type="match status" value="1"/>
</dbReference>
<accession>A0A210QGU1</accession>
<evidence type="ECO:0000313" key="1">
    <source>
        <dbReference type="EMBL" id="OWF47936.1"/>
    </source>
</evidence>
<comment type="caution">
    <text evidence="1">The sequence shown here is derived from an EMBL/GenBank/DDBJ whole genome shotgun (WGS) entry which is preliminary data.</text>
</comment>
<dbReference type="Gene3D" id="1.20.1440.160">
    <property type="entry name" value="Tumor necrosis factor alpha-induced protein 8-like"/>
    <property type="match status" value="1"/>
</dbReference>
<dbReference type="FunFam" id="1.20.1440.160:FF:000001">
    <property type="entry name" value="Tumor necrosis factor alpha-induced protein 8-like 1"/>
    <property type="match status" value="1"/>
</dbReference>
<dbReference type="AlphaFoldDB" id="A0A210QGU1"/>
<evidence type="ECO:0000313" key="2">
    <source>
        <dbReference type="Proteomes" id="UP000242188"/>
    </source>
</evidence>
<sequence length="189" mass="21623">MAEPGAGFDSRGVGLKIQKKLLGKMSSKSIAKHFIDDTTSKVLDAAYKIIKEYSNKKDAEKMMKYLIKIVVKVGILYRNDQFNAEELAMADSFKKKFHSLSMTVISFHEVEFTYDSVFLKSSVEECRQMLQTLIERHSTDKTKGRVDHVFHSFCDESLMDVIFAPEGKCRDLMESIVTNLRKMMDEGNL</sequence>
<gene>
    <name evidence="1" type="ORF">KP79_PYT15547</name>
</gene>
<proteinExistence type="predicted"/>
<dbReference type="PANTHER" id="PTHR12757">
    <property type="entry name" value="TUMOR NECROSIS FACTOR INDUCED PROTEIN"/>
    <property type="match status" value="1"/>
</dbReference>
<dbReference type="InterPro" id="IPR008477">
    <property type="entry name" value="TNFAIP8-like"/>
</dbReference>
<dbReference type="GO" id="GO:0042981">
    <property type="term" value="P:regulation of apoptotic process"/>
    <property type="evidence" value="ECO:0007669"/>
    <property type="project" value="InterPro"/>
</dbReference>
<organism evidence="1 2">
    <name type="scientific">Mizuhopecten yessoensis</name>
    <name type="common">Japanese scallop</name>
    <name type="synonym">Patinopecten yessoensis</name>
    <dbReference type="NCBI Taxonomy" id="6573"/>
    <lineage>
        <taxon>Eukaryota</taxon>
        <taxon>Metazoa</taxon>
        <taxon>Spiralia</taxon>
        <taxon>Lophotrochozoa</taxon>
        <taxon>Mollusca</taxon>
        <taxon>Bivalvia</taxon>
        <taxon>Autobranchia</taxon>
        <taxon>Pteriomorphia</taxon>
        <taxon>Pectinida</taxon>
        <taxon>Pectinoidea</taxon>
        <taxon>Pectinidae</taxon>
        <taxon>Mizuhopecten</taxon>
    </lineage>
</organism>
<name>A0A210QGU1_MIZYE</name>
<dbReference type="OrthoDB" id="10055976at2759"/>
<protein>
    <submittedName>
        <fullName evidence="1">Tumor necrosis factor alpha-induced protein 8</fullName>
    </submittedName>
</protein>
<dbReference type="EMBL" id="NEDP02003748">
    <property type="protein sequence ID" value="OWF47936.1"/>
    <property type="molecule type" value="Genomic_DNA"/>
</dbReference>
<dbReference type="InterPro" id="IPR038355">
    <property type="entry name" value="TNFAIP8_sf"/>
</dbReference>
<dbReference type="Proteomes" id="UP000242188">
    <property type="component" value="Unassembled WGS sequence"/>
</dbReference>
<reference evidence="1 2" key="1">
    <citation type="journal article" date="2017" name="Nat. Ecol. Evol.">
        <title>Scallop genome provides insights into evolution of bilaterian karyotype and development.</title>
        <authorList>
            <person name="Wang S."/>
            <person name="Zhang J."/>
            <person name="Jiao W."/>
            <person name="Li J."/>
            <person name="Xun X."/>
            <person name="Sun Y."/>
            <person name="Guo X."/>
            <person name="Huan P."/>
            <person name="Dong B."/>
            <person name="Zhang L."/>
            <person name="Hu X."/>
            <person name="Sun X."/>
            <person name="Wang J."/>
            <person name="Zhao C."/>
            <person name="Wang Y."/>
            <person name="Wang D."/>
            <person name="Huang X."/>
            <person name="Wang R."/>
            <person name="Lv J."/>
            <person name="Li Y."/>
            <person name="Zhang Z."/>
            <person name="Liu B."/>
            <person name="Lu W."/>
            <person name="Hui Y."/>
            <person name="Liang J."/>
            <person name="Zhou Z."/>
            <person name="Hou R."/>
            <person name="Li X."/>
            <person name="Liu Y."/>
            <person name="Li H."/>
            <person name="Ning X."/>
            <person name="Lin Y."/>
            <person name="Zhao L."/>
            <person name="Xing Q."/>
            <person name="Dou J."/>
            <person name="Li Y."/>
            <person name="Mao J."/>
            <person name="Guo H."/>
            <person name="Dou H."/>
            <person name="Li T."/>
            <person name="Mu C."/>
            <person name="Jiang W."/>
            <person name="Fu Q."/>
            <person name="Fu X."/>
            <person name="Miao Y."/>
            <person name="Liu J."/>
            <person name="Yu Q."/>
            <person name="Li R."/>
            <person name="Liao H."/>
            <person name="Li X."/>
            <person name="Kong Y."/>
            <person name="Jiang Z."/>
            <person name="Chourrout D."/>
            <person name="Li R."/>
            <person name="Bao Z."/>
        </authorList>
    </citation>
    <scope>NUCLEOTIDE SEQUENCE [LARGE SCALE GENOMIC DNA]</scope>
    <source>
        <strain evidence="1 2">PY_sf001</strain>
    </source>
</reference>
<dbReference type="GO" id="GO:0005737">
    <property type="term" value="C:cytoplasm"/>
    <property type="evidence" value="ECO:0007669"/>
    <property type="project" value="TreeGrafter"/>
</dbReference>
<keyword evidence="2" id="KW-1185">Reference proteome</keyword>
<dbReference type="Pfam" id="PF05527">
    <property type="entry name" value="TNFAIP8"/>
    <property type="match status" value="1"/>
</dbReference>